<dbReference type="AlphaFoldDB" id="A0A1F4VT96"/>
<protein>
    <recommendedName>
        <fullName evidence="3">NadR/Ttd14 AAA domain-containing protein</fullName>
    </recommendedName>
</protein>
<evidence type="ECO:0000313" key="1">
    <source>
        <dbReference type="EMBL" id="OGC60013.1"/>
    </source>
</evidence>
<comment type="caution">
    <text evidence="1">The sequence shown here is derived from an EMBL/GenBank/DDBJ whole genome shotgun (WGS) entry which is preliminary data.</text>
</comment>
<evidence type="ECO:0008006" key="3">
    <source>
        <dbReference type="Google" id="ProtNLM"/>
    </source>
</evidence>
<name>A0A1F4VT96_UNCKA</name>
<dbReference type="EMBL" id="MEVL01000027">
    <property type="protein sequence ID" value="OGC60013.1"/>
    <property type="molecule type" value="Genomic_DNA"/>
</dbReference>
<gene>
    <name evidence="1" type="ORF">A2890_02825</name>
</gene>
<dbReference type="Proteomes" id="UP000176967">
    <property type="component" value="Unassembled WGS sequence"/>
</dbReference>
<sequence length="180" mass="20908">MAEEFNLPWISTDSIREQMRQIVRKEDYPDLFHISDPSFTAEKFLTENSAEEIVESQNKESFEVWKGVEAFIETDYVWGSFIVEGVAILPNLAANLMNKNGNVRPVFLVDSDEKRIRENVYTRGLWDDADKYPDSVKDKEVEWVVAFSKWLEGECAKYSLPIVHVGDRKTYVEEVKKIGF</sequence>
<proteinExistence type="predicted"/>
<accession>A0A1F4VT96</accession>
<reference evidence="1 2" key="1">
    <citation type="journal article" date="2016" name="Nat. Commun.">
        <title>Thousands of microbial genomes shed light on interconnected biogeochemical processes in an aquifer system.</title>
        <authorList>
            <person name="Anantharaman K."/>
            <person name="Brown C.T."/>
            <person name="Hug L.A."/>
            <person name="Sharon I."/>
            <person name="Castelle C.J."/>
            <person name="Probst A.J."/>
            <person name="Thomas B.C."/>
            <person name="Singh A."/>
            <person name="Wilkins M.J."/>
            <person name="Karaoz U."/>
            <person name="Brodie E.L."/>
            <person name="Williams K.H."/>
            <person name="Hubbard S.S."/>
            <person name="Banfield J.F."/>
        </authorList>
    </citation>
    <scope>NUCLEOTIDE SEQUENCE [LARGE SCALE GENOMIC DNA]</scope>
</reference>
<evidence type="ECO:0000313" key="2">
    <source>
        <dbReference type="Proteomes" id="UP000176967"/>
    </source>
</evidence>
<organism evidence="1 2">
    <name type="scientific">candidate division WWE3 bacterium RIFCSPLOWO2_01_FULL_53_14</name>
    <dbReference type="NCBI Taxonomy" id="1802628"/>
    <lineage>
        <taxon>Bacteria</taxon>
        <taxon>Katanobacteria</taxon>
    </lineage>
</organism>